<evidence type="ECO:0000256" key="2">
    <source>
        <dbReference type="ARBA" id="ARBA00010510"/>
    </source>
</evidence>
<gene>
    <name evidence="10" type="ORF">CQW23_13656</name>
</gene>
<sequence>MDHGTSKATLEYVHQNLERLHHMLDSLNLKPLIQLPLDQGIMARLETILCDCERREREWMPYKPLYQSLPCDENLSKVQGGCHDTNQSEDLNSCELQGKNANPHTLTNLEYCDVASSSQMGVVSDFHRVVVHGSFFCDTLGIVRMHDNQFLFESKQELVDPLVDKINSFRKNDLCPSSATRTCDLSKVSLASDFMYNYMSRDVTANFGYVYTLRQCRLRGAIDSNGCVASFFEERLNMGLSIILSA</sequence>
<protein>
    <submittedName>
        <fullName evidence="10">Mitochondrial import receptor subunit TOM40-1</fullName>
    </submittedName>
</protein>
<organism evidence="10 11">
    <name type="scientific">Capsicum baccatum</name>
    <name type="common">Peruvian pepper</name>
    <dbReference type="NCBI Taxonomy" id="33114"/>
    <lineage>
        <taxon>Eukaryota</taxon>
        <taxon>Viridiplantae</taxon>
        <taxon>Streptophyta</taxon>
        <taxon>Embryophyta</taxon>
        <taxon>Tracheophyta</taxon>
        <taxon>Spermatophyta</taxon>
        <taxon>Magnoliopsida</taxon>
        <taxon>eudicotyledons</taxon>
        <taxon>Gunneridae</taxon>
        <taxon>Pentapetalae</taxon>
        <taxon>asterids</taxon>
        <taxon>lamiids</taxon>
        <taxon>Solanales</taxon>
        <taxon>Solanaceae</taxon>
        <taxon>Solanoideae</taxon>
        <taxon>Capsiceae</taxon>
        <taxon>Capsicum</taxon>
    </lineage>
</organism>
<evidence type="ECO:0000256" key="7">
    <source>
        <dbReference type="ARBA" id="ARBA00022927"/>
    </source>
</evidence>
<reference evidence="11" key="2">
    <citation type="journal article" date="2017" name="J. Anim. Genet.">
        <title>Multiple reference genome sequences of hot pepper reveal the massive evolution of plant disease resistance genes by retroduplication.</title>
        <authorList>
            <person name="Kim S."/>
            <person name="Park J."/>
            <person name="Yeom S.-I."/>
            <person name="Kim Y.-M."/>
            <person name="Seo E."/>
            <person name="Kim K.-T."/>
            <person name="Kim M.-S."/>
            <person name="Lee J.M."/>
            <person name="Cheong K."/>
            <person name="Shin H.-S."/>
            <person name="Kim S.-B."/>
            <person name="Han K."/>
            <person name="Lee J."/>
            <person name="Park M."/>
            <person name="Lee H.-A."/>
            <person name="Lee H.-Y."/>
            <person name="Lee Y."/>
            <person name="Oh S."/>
            <person name="Lee J.H."/>
            <person name="Choi E."/>
            <person name="Choi E."/>
            <person name="Lee S.E."/>
            <person name="Jeon J."/>
            <person name="Kim H."/>
            <person name="Choi G."/>
            <person name="Song H."/>
            <person name="Lee J."/>
            <person name="Lee S.-C."/>
            <person name="Kwon J.-K."/>
            <person name="Lee H.-Y."/>
            <person name="Koo N."/>
            <person name="Hong Y."/>
            <person name="Kim R.W."/>
            <person name="Kang W.-H."/>
            <person name="Huh J.H."/>
            <person name="Kang B.-C."/>
            <person name="Yang T.-J."/>
            <person name="Lee Y.-H."/>
            <person name="Bennetzen J.L."/>
            <person name="Choi D."/>
        </authorList>
    </citation>
    <scope>NUCLEOTIDE SEQUENCE [LARGE SCALE GENOMIC DNA]</scope>
    <source>
        <strain evidence="11">cv. PBC81</strain>
    </source>
</reference>
<dbReference type="AlphaFoldDB" id="A0A2G2WGX2"/>
<keyword evidence="10" id="KW-0675">Receptor</keyword>
<evidence type="ECO:0000313" key="10">
    <source>
        <dbReference type="EMBL" id="PHT44498.1"/>
    </source>
</evidence>
<evidence type="ECO:0000256" key="8">
    <source>
        <dbReference type="ARBA" id="ARBA00023128"/>
    </source>
</evidence>
<comment type="similarity">
    <text evidence="2">Belongs to the Tom40 family.</text>
</comment>
<keyword evidence="9" id="KW-0472">Membrane</keyword>
<dbReference type="STRING" id="33114.A0A2G2WGX2"/>
<dbReference type="InterPro" id="IPR023614">
    <property type="entry name" value="Porin_dom_sf"/>
</dbReference>
<dbReference type="Gene3D" id="2.40.160.10">
    <property type="entry name" value="Porin"/>
    <property type="match status" value="1"/>
</dbReference>
<dbReference type="Pfam" id="PF01459">
    <property type="entry name" value="Porin_3"/>
    <property type="match status" value="1"/>
</dbReference>
<keyword evidence="3" id="KW-0813">Transport</keyword>
<evidence type="ECO:0000313" key="11">
    <source>
        <dbReference type="Proteomes" id="UP000224567"/>
    </source>
</evidence>
<evidence type="ECO:0000256" key="6">
    <source>
        <dbReference type="ARBA" id="ARBA00022787"/>
    </source>
</evidence>
<keyword evidence="4" id="KW-1134">Transmembrane beta strand</keyword>
<evidence type="ECO:0000256" key="9">
    <source>
        <dbReference type="ARBA" id="ARBA00023136"/>
    </source>
</evidence>
<accession>A0A2G2WGX2</accession>
<keyword evidence="6" id="KW-1000">Mitochondrion outer membrane</keyword>
<keyword evidence="8" id="KW-0496">Mitochondrion</keyword>
<dbReference type="GO" id="GO:0008320">
    <property type="term" value="F:protein transmembrane transporter activity"/>
    <property type="evidence" value="ECO:0007669"/>
    <property type="project" value="InterPro"/>
</dbReference>
<dbReference type="PANTHER" id="PTHR10802">
    <property type="entry name" value="MITOCHONDRIAL IMPORT RECEPTOR SUBUNIT TOM40"/>
    <property type="match status" value="1"/>
</dbReference>
<dbReference type="EMBL" id="MLFT02000006">
    <property type="protein sequence ID" value="PHT44498.1"/>
    <property type="molecule type" value="Genomic_DNA"/>
</dbReference>
<dbReference type="GO" id="GO:0030150">
    <property type="term" value="P:protein import into mitochondrial matrix"/>
    <property type="evidence" value="ECO:0007669"/>
    <property type="project" value="InterPro"/>
</dbReference>
<evidence type="ECO:0000256" key="1">
    <source>
        <dbReference type="ARBA" id="ARBA00004374"/>
    </source>
</evidence>
<comment type="subcellular location">
    <subcellularLocation>
        <location evidence="1">Mitochondrion outer membrane</location>
        <topology evidence="1">Multi-pass membrane protein</topology>
    </subcellularLocation>
</comment>
<evidence type="ECO:0000256" key="3">
    <source>
        <dbReference type="ARBA" id="ARBA00022448"/>
    </source>
</evidence>
<dbReference type="InterPro" id="IPR037930">
    <property type="entry name" value="Tom40"/>
</dbReference>
<dbReference type="Proteomes" id="UP000224567">
    <property type="component" value="Unassembled WGS sequence"/>
</dbReference>
<reference evidence="10 11" key="1">
    <citation type="journal article" date="2017" name="Genome Biol.">
        <title>New reference genome sequences of hot pepper reveal the massive evolution of plant disease-resistance genes by retroduplication.</title>
        <authorList>
            <person name="Kim S."/>
            <person name="Park J."/>
            <person name="Yeom S.I."/>
            <person name="Kim Y.M."/>
            <person name="Seo E."/>
            <person name="Kim K.T."/>
            <person name="Kim M.S."/>
            <person name="Lee J.M."/>
            <person name="Cheong K."/>
            <person name="Shin H.S."/>
            <person name="Kim S.B."/>
            <person name="Han K."/>
            <person name="Lee J."/>
            <person name="Park M."/>
            <person name="Lee H.A."/>
            <person name="Lee H.Y."/>
            <person name="Lee Y."/>
            <person name="Oh S."/>
            <person name="Lee J.H."/>
            <person name="Choi E."/>
            <person name="Choi E."/>
            <person name="Lee S.E."/>
            <person name="Jeon J."/>
            <person name="Kim H."/>
            <person name="Choi G."/>
            <person name="Song H."/>
            <person name="Lee J."/>
            <person name="Lee S.C."/>
            <person name="Kwon J.K."/>
            <person name="Lee H.Y."/>
            <person name="Koo N."/>
            <person name="Hong Y."/>
            <person name="Kim R.W."/>
            <person name="Kang W.H."/>
            <person name="Huh J.H."/>
            <person name="Kang B.C."/>
            <person name="Yang T.J."/>
            <person name="Lee Y.H."/>
            <person name="Bennetzen J.L."/>
            <person name="Choi D."/>
        </authorList>
    </citation>
    <scope>NUCLEOTIDE SEQUENCE [LARGE SCALE GENOMIC DNA]</scope>
    <source>
        <strain evidence="11">cv. PBC81</strain>
    </source>
</reference>
<name>A0A2G2WGX2_CAPBA</name>
<comment type="caution">
    <text evidence="10">The sequence shown here is derived from an EMBL/GenBank/DDBJ whole genome shotgun (WGS) entry which is preliminary data.</text>
</comment>
<proteinExistence type="inferred from homology"/>
<evidence type="ECO:0000256" key="5">
    <source>
        <dbReference type="ARBA" id="ARBA00022692"/>
    </source>
</evidence>
<evidence type="ECO:0000256" key="4">
    <source>
        <dbReference type="ARBA" id="ARBA00022452"/>
    </source>
</evidence>
<keyword evidence="11" id="KW-1185">Reference proteome</keyword>
<dbReference type="InterPro" id="IPR027246">
    <property type="entry name" value="Porin_Euk/Tom40"/>
</dbReference>
<keyword evidence="7" id="KW-0653">Protein transport</keyword>
<keyword evidence="5" id="KW-0812">Transmembrane</keyword>
<dbReference type="OrthoDB" id="19656at2759"/>
<dbReference type="GO" id="GO:0005741">
    <property type="term" value="C:mitochondrial outer membrane"/>
    <property type="evidence" value="ECO:0007669"/>
    <property type="project" value="UniProtKB-SubCell"/>
</dbReference>